<reference evidence="1" key="1">
    <citation type="submission" date="2021-06" db="EMBL/GenBank/DDBJ databases">
        <authorList>
            <person name="Kallberg Y."/>
            <person name="Tangrot J."/>
            <person name="Rosling A."/>
        </authorList>
    </citation>
    <scope>NUCLEOTIDE SEQUENCE</scope>
    <source>
        <strain evidence="1">FL130A</strain>
    </source>
</reference>
<evidence type="ECO:0000313" key="1">
    <source>
        <dbReference type="EMBL" id="CAG8774730.1"/>
    </source>
</evidence>
<feature type="non-terminal residue" evidence="1">
    <location>
        <position position="1"/>
    </location>
</feature>
<dbReference type="AlphaFoldDB" id="A0A9N9NZM0"/>
<keyword evidence="2" id="KW-1185">Reference proteome</keyword>
<evidence type="ECO:0000313" key="2">
    <source>
        <dbReference type="Proteomes" id="UP000789508"/>
    </source>
</evidence>
<accession>A0A9N9NZM0</accession>
<name>A0A9N9NZM0_9GLOM</name>
<feature type="non-terminal residue" evidence="1">
    <location>
        <position position="43"/>
    </location>
</feature>
<dbReference type="Proteomes" id="UP000789508">
    <property type="component" value="Unassembled WGS sequence"/>
</dbReference>
<protein>
    <submittedName>
        <fullName evidence="1">4798_t:CDS:1</fullName>
    </submittedName>
</protein>
<sequence>RKVEYPSSNEVVFIDPFIEMGASGWILTYTPSIARRFETLSQH</sequence>
<organism evidence="1 2">
    <name type="scientific">Ambispora leptoticha</name>
    <dbReference type="NCBI Taxonomy" id="144679"/>
    <lineage>
        <taxon>Eukaryota</taxon>
        <taxon>Fungi</taxon>
        <taxon>Fungi incertae sedis</taxon>
        <taxon>Mucoromycota</taxon>
        <taxon>Glomeromycotina</taxon>
        <taxon>Glomeromycetes</taxon>
        <taxon>Archaeosporales</taxon>
        <taxon>Ambisporaceae</taxon>
        <taxon>Ambispora</taxon>
    </lineage>
</organism>
<gene>
    <name evidence="1" type="ORF">ALEPTO_LOCUS14335</name>
</gene>
<dbReference type="EMBL" id="CAJVPS010054876">
    <property type="protein sequence ID" value="CAG8774730.1"/>
    <property type="molecule type" value="Genomic_DNA"/>
</dbReference>
<comment type="caution">
    <text evidence="1">The sequence shown here is derived from an EMBL/GenBank/DDBJ whole genome shotgun (WGS) entry which is preliminary data.</text>
</comment>
<proteinExistence type="predicted"/>